<dbReference type="KEGG" id="madi:A7U43_10495"/>
<protein>
    <recommendedName>
        <fullName evidence="3">Adenylate kinase</fullName>
    </recommendedName>
</protein>
<dbReference type="Proteomes" id="UP000077143">
    <property type="component" value="Chromosome"/>
</dbReference>
<dbReference type="SUPFAM" id="SSF56112">
    <property type="entry name" value="Protein kinase-like (PK-like)"/>
    <property type="match status" value="1"/>
</dbReference>
<dbReference type="AlphaFoldDB" id="A0A172UVF1"/>
<dbReference type="PANTHER" id="PTHR43883">
    <property type="entry name" value="SLR0207 PROTEIN"/>
    <property type="match status" value="1"/>
</dbReference>
<gene>
    <name evidence="1" type="ORF">A7U43_10495</name>
</gene>
<dbReference type="OrthoDB" id="9810277at2"/>
<dbReference type="PANTHER" id="PTHR43883:SF1">
    <property type="entry name" value="GLUCONOKINASE"/>
    <property type="match status" value="1"/>
</dbReference>
<dbReference type="InterPro" id="IPR052732">
    <property type="entry name" value="Cell-binding_unc_protein"/>
</dbReference>
<accession>A0A172UVF1</accession>
<proteinExistence type="predicted"/>
<dbReference type="InterPro" id="IPR011009">
    <property type="entry name" value="Kinase-like_dom_sf"/>
</dbReference>
<name>A0A172UVF1_9MYCO</name>
<dbReference type="InterPro" id="IPR027417">
    <property type="entry name" value="P-loop_NTPase"/>
</dbReference>
<reference evidence="1 2" key="1">
    <citation type="submission" date="2016-05" db="EMBL/GenBank/DDBJ databases">
        <title>Complete genome sequence of a phthalic acid esters degrading Mycobacterium sp. YC-RL4.</title>
        <authorList>
            <person name="Ren L."/>
            <person name="Fan S."/>
            <person name="Ruth N."/>
            <person name="Jia Y."/>
            <person name="Wang J."/>
            <person name="Qiao C."/>
        </authorList>
    </citation>
    <scope>NUCLEOTIDE SEQUENCE [LARGE SCALE GENOMIC DNA]</scope>
    <source>
        <strain evidence="1 2">YC-RL4</strain>
    </source>
</reference>
<evidence type="ECO:0008006" key="3">
    <source>
        <dbReference type="Google" id="ProtNLM"/>
    </source>
</evidence>
<evidence type="ECO:0000313" key="2">
    <source>
        <dbReference type="Proteomes" id="UP000077143"/>
    </source>
</evidence>
<keyword evidence="2" id="KW-1185">Reference proteome</keyword>
<dbReference type="RefSeq" id="WP_068002386.1">
    <property type="nucleotide sequence ID" value="NZ_CP015596.1"/>
</dbReference>
<evidence type="ECO:0000313" key="1">
    <source>
        <dbReference type="EMBL" id="ANE82804.1"/>
    </source>
</evidence>
<dbReference type="EMBL" id="CP015596">
    <property type="protein sequence ID" value="ANE82804.1"/>
    <property type="molecule type" value="Genomic_DNA"/>
</dbReference>
<sequence length="498" mass="53901">MDAVSAILGRAEITTGSELGATLHETHTGIVVLVGDRAYKAKKPVITDFLDFSTPQAREHACQREVTLNRRLAPSSYLGVAHLTDVEGGPPEPVIVMRRHPDARRLATMARGGQPVATHLDDIAGVLSRFHASADRGREIDACATVDALTARWRENLTELHRYEGRLLPVDTIAALERMALRFLAGRAVLFAQRIAERRILDGHGDLLATDIFCMPDGPAMLDCLEFDDQLRYVDGIDDAAFLAMDLEFLGRPELAAHFLGAYRGLADDPAPQALQHFYIAYRAVVRAKVECIRADQGGADAVADARRHLDIAVAHLRAGTVQLIIVGGGPGTGKTTLSRALAEELGAQVISTDDVRRELRQQGVIDGDAGDLCAGLYTPANVDIVYDEILRRAHLLLAGGHSVILDGTWRDARHREAAQLLGAESAAPVLEFLCTTTLADAMSRIQTRTHTTSDATPEIAAQLTTDGAHWNTAHRLDTSRPLGRSVAEARQICCSAI</sequence>
<dbReference type="STRING" id="1682113.A7U43_10495"/>
<organism evidence="1 2">
    <name type="scientific">Mycobacterium adipatum</name>
    <dbReference type="NCBI Taxonomy" id="1682113"/>
    <lineage>
        <taxon>Bacteria</taxon>
        <taxon>Bacillati</taxon>
        <taxon>Actinomycetota</taxon>
        <taxon>Actinomycetes</taxon>
        <taxon>Mycobacteriales</taxon>
        <taxon>Mycobacteriaceae</taxon>
        <taxon>Mycobacterium</taxon>
    </lineage>
</organism>
<dbReference type="Gene3D" id="3.40.50.300">
    <property type="entry name" value="P-loop containing nucleotide triphosphate hydrolases"/>
    <property type="match status" value="1"/>
</dbReference>
<dbReference type="SUPFAM" id="SSF52540">
    <property type="entry name" value="P-loop containing nucleoside triphosphate hydrolases"/>
    <property type="match status" value="1"/>
</dbReference>
<dbReference type="Pfam" id="PF13671">
    <property type="entry name" value="AAA_33"/>
    <property type="match status" value="1"/>
</dbReference>